<keyword evidence="7" id="KW-1185">Reference proteome</keyword>
<sequence length="163" mass="16974">MFKTFLSALALCAIVSAASAQSQVAFGSMAQDTSAPVEVSADSLSVNQSDGTALYTGNVVIGQGDMRLSAPRVLVVYGEQQNRIDRLEATGGVTLVSGDEAAEAERADYNIEAGTVVMRGNVLVTQGPNAITSEEMTVDLDTGTAQLTGRVRTVLQQQSTGDQ</sequence>
<organism evidence="6 7">
    <name type="scientific">Thalassococcus profundi</name>
    <dbReference type="NCBI Taxonomy" id="2282382"/>
    <lineage>
        <taxon>Bacteria</taxon>
        <taxon>Pseudomonadati</taxon>
        <taxon>Pseudomonadota</taxon>
        <taxon>Alphaproteobacteria</taxon>
        <taxon>Rhodobacterales</taxon>
        <taxon>Roseobacteraceae</taxon>
        <taxon>Thalassococcus</taxon>
    </lineage>
</organism>
<feature type="chain" id="PRO_5017001402" evidence="4">
    <location>
        <begin position="21"/>
        <end position="163"/>
    </location>
</feature>
<reference evidence="6 7" key="1">
    <citation type="submission" date="2018-07" db="EMBL/GenBank/DDBJ databases">
        <title>Thalassococcus profundi sp. nov., a marine bacterium isolated from deep seawater of Okinawa Trough.</title>
        <authorList>
            <person name="Yu M."/>
        </authorList>
    </citation>
    <scope>NUCLEOTIDE SEQUENCE [LARGE SCALE GENOMIC DNA]</scope>
    <source>
        <strain evidence="6 7">WRAS1</strain>
    </source>
</reference>
<evidence type="ECO:0000256" key="1">
    <source>
        <dbReference type="ARBA" id="ARBA00022448"/>
    </source>
</evidence>
<name>A0A369TR99_9RHOB</name>
<dbReference type="PANTHER" id="PTHR36504:SF1">
    <property type="entry name" value="LIPOPOLYSACCHARIDE EXPORT SYSTEM PROTEIN LPTA"/>
    <property type="match status" value="1"/>
</dbReference>
<dbReference type="GO" id="GO:0015920">
    <property type="term" value="P:lipopolysaccharide transport"/>
    <property type="evidence" value="ECO:0007669"/>
    <property type="project" value="InterPro"/>
</dbReference>
<evidence type="ECO:0000259" key="5">
    <source>
        <dbReference type="Pfam" id="PF03968"/>
    </source>
</evidence>
<dbReference type="GO" id="GO:0009279">
    <property type="term" value="C:cell outer membrane"/>
    <property type="evidence" value="ECO:0007669"/>
    <property type="project" value="TreeGrafter"/>
</dbReference>
<comment type="caution">
    <text evidence="6">The sequence shown here is derived from an EMBL/GenBank/DDBJ whole genome shotgun (WGS) entry which is preliminary data.</text>
</comment>
<keyword evidence="1" id="KW-0813">Transport</keyword>
<feature type="domain" description="Organic solvent tolerance-like N-terminal" evidence="5">
    <location>
        <begin position="38"/>
        <end position="143"/>
    </location>
</feature>
<dbReference type="Gene3D" id="2.60.450.10">
    <property type="entry name" value="Lipopolysaccharide (LPS) transport protein A like domain"/>
    <property type="match status" value="1"/>
</dbReference>
<gene>
    <name evidence="6" type="primary">lptA</name>
    <name evidence="6" type="ORF">DU478_03650</name>
</gene>
<accession>A0A369TR99</accession>
<dbReference type="InterPro" id="IPR014340">
    <property type="entry name" value="LptA"/>
</dbReference>
<dbReference type="Proteomes" id="UP000253977">
    <property type="component" value="Unassembled WGS sequence"/>
</dbReference>
<dbReference type="GO" id="GO:0030288">
    <property type="term" value="C:outer membrane-bounded periplasmic space"/>
    <property type="evidence" value="ECO:0007669"/>
    <property type="project" value="TreeGrafter"/>
</dbReference>
<dbReference type="GO" id="GO:0017089">
    <property type="term" value="F:glycolipid transfer activity"/>
    <property type="evidence" value="ECO:0007669"/>
    <property type="project" value="TreeGrafter"/>
</dbReference>
<dbReference type="RefSeq" id="WP_114509575.1">
    <property type="nucleotide sequence ID" value="NZ_QPMK01000002.1"/>
</dbReference>
<proteinExistence type="predicted"/>
<evidence type="ECO:0000256" key="4">
    <source>
        <dbReference type="SAM" id="SignalP"/>
    </source>
</evidence>
<dbReference type="AlphaFoldDB" id="A0A369TR99"/>
<dbReference type="InterPro" id="IPR005653">
    <property type="entry name" value="OstA-like_N"/>
</dbReference>
<dbReference type="InterPro" id="IPR052037">
    <property type="entry name" value="LPS_export_LptA"/>
</dbReference>
<keyword evidence="2 4" id="KW-0732">Signal</keyword>
<dbReference type="GO" id="GO:0001530">
    <property type="term" value="F:lipopolysaccharide binding"/>
    <property type="evidence" value="ECO:0007669"/>
    <property type="project" value="InterPro"/>
</dbReference>
<protein>
    <submittedName>
        <fullName evidence="6">Lipopolysaccharide transport periplasmic protein LptA</fullName>
    </submittedName>
</protein>
<feature type="signal peptide" evidence="4">
    <location>
        <begin position="1"/>
        <end position="20"/>
    </location>
</feature>
<evidence type="ECO:0000256" key="2">
    <source>
        <dbReference type="ARBA" id="ARBA00022729"/>
    </source>
</evidence>
<evidence type="ECO:0000313" key="7">
    <source>
        <dbReference type="Proteomes" id="UP000253977"/>
    </source>
</evidence>
<dbReference type="EMBL" id="QPMK01000002">
    <property type="protein sequence ID" value="RDD67763.1"/>
    <property type="molecule type" value="Genomic_DNA"/>
</dbReference>
<dbReference type="NCBIfam" id="TIGR03002">
    <property type="entry name" value="outer_YhbN_LptA"/>
    <property type="match status" value="1"/>
</dbReference>
<evidence type="ECO:0000313" key="6">
    <source>
        <dbReference type="EMBL" id="RDD67763.1"/>
    </source>
</evidence>
<keyword evidence="3" id="KW-0574">Periplasm</keyword>
<dbReference type="OrthoDB" id="9811926at2"/>
<dbReference type="PANTHER" id="PTHR36504">
    <property type="entry name" value="LIPOPOLYSACCHARIDE EXPORT SYSTEM PROTEIN LPTA"/>
    <property type="match status" value="1"/>
</dbReference>
<evidence type="ECO:0000256" key="3">
    <source>
        <dbReference type="ARBA" id="ARBA00022764"/>
    </source>
</evidence>
<dbReference type="Pfam" id="PF03968">
    <property type="entry name" value="LptD_N"/>
    <property type="match status" value="1"/>
</dbReference>